<dbReference type="InterPro" id="IPR015943">
    <property type="entry name" value="WD40/YVTN_repeat-like_dom_sf"/>
</dbReference>
<reference evidence="1 2" key="1">
    <citation type="submission" date="2016-05" db="EMBL/GenBank/DDBJ databases">
        <title>Genome sequencing reveals origins of a unique bacterial endosymbiosis in the earliest lineages of terrestrial Fungi.</title>
        <authorList>
            <consortium name="DOE Joint Genome Institute"/>
            <person name="Uehling J."/>
            <person name="Gryganskyi A."/>
            <person name="Hameed K."/>
            <person name="Tschaplinski T."/>
            <person name="Misztal P."/>
            <person name="Wu S."/>
            <person name="Desiro A."/>
            <person name="Vande Pol N."/>
            <person name="Du Z.-Y."/>
            <person name="Zienkiewicz A."/>
            <person name="Zienkiewicz K."/>
            <person name="Morin E."/>
            <person name="Tisserant E."/>
            <person name="Splivallo R."/>
            <person name="Hainaut M."/>
            <person name="Henrissat B."/>
            <person name="Ohm R."/>
            <person name="Kuo A."/>
            <person name="Yan J."/>
            <person name="Lipzen A."/>
            <person name="Nolan M."/>
            <person name="Labutti K."/>
            <person name="Barry K."/>
            <person name="Goldstein A."/>
            <person name="Labbe J."/>
            <person name="Schadt C."/>
            <person name="Tuskan G."/>
            <person name="Grigoriev I."/>
            <person name="Martin F."/>
            <person name="Vilgalys R."/>
            <person name="Bonito G."/>
        </authorList>
    </citation>
    <scope>NUCLEOTIDE SEQUENCE [LARGE SCALE GENOMIC DNA]</scope>
    <source>
        <strain evidence="1 2">AG-77</strain>
    </source>
</reference>
<proteinExistence type="predicted"/>
<name>A0A197JSM7_9FUNG</name>
<accession>A0A197JSM7</accession>
<evidence type="ECO:0008006" key="3">
    <source>
        <dbReference type="Google" id="ProtNLM"/>
    </source>
</evidence>
<protein>
    <recommendedName>
        <fullName evidence="3">WD40 repeat-like protein</fullName>
    </recommendedName>
</protein>
<dbReference type="AlphaFoldDB" id="A0A197JSM7"/>
<evidence type="ECO:0000313" key="2">
    <source>
        <dbReference type="Proteomes" id="UP000078512"/>
    </source>
</evidence>
<organism evidence="1 2">
    <name type="scientific">Linnemannia elongata AG-77</name>
    <dbReference type="NCBI Taxonomy" id="1314771"/>
    <lineage>
        <taxon>Eukaryota</taxon>
        <taxon>Fungi</taxon>
        <taxon>Fungi incertae sedis</taxon>
        <taxon>Mucoromycota</taxon>
        <taxon>Mortierellomycotina</taxon>
        <taxon>Mortierellomycetes</taxon>
        <taxon>Mortierellales</taxon>
        <taxon>Mortierellaceae</taxon>
        <taxon>Linnemannia</taxon>
    </lineage>
</organism>
<gene>
    <name evidence="1" type="ORF">K457DRAFT_1820612</name>
</gene>
<dbReference type="InterPro" id="IPR036322">
    <property type="entry name" value="WD40_repeat_dom_sf"/>
</dbReference>
<sequence length="177" mass="19279">MAADISCLGLTITSEAYNYSLLFGVLWIVAQQIEVRLLVASTGALFSTLFGYLSSVNSVAFSPDGLQIASRDRKEALDATLMSSMSEAISSLDGPASLVISHQKDINPELPIRIFTTSIDEFVRVWRVSTGGSMWRPNFRILCAADVILDDVASLSSNYKKALMQRNAIDNSSSTME</sequence>
<dbReference type="Gene3D" id="2.130.10.10">
    <property type="entry name" value="YVTN repeat-like/Quinoprotein amine dehydrogenase"/>
    <property type="match status" value="1"/>
</dbReference>
<dbReference type="SUPFAM" id="SSF50978">
    <property type="entry name" value="WD40 repeat-like"/>
    <property type="match status" value="1"/>
</dbReference>
<evidence type="ECO:0000313" key="1">
    <source>
        <dbReference type="EMBL" id="OAQ28200.1"/>
    </source>
</evidence>
<keyword evidence="2" id="KW-1185">Reference proteome</keyword>
<dbReference type="Proteomes" id="UP000078512">
    <property type="component" value="Unassembled WGS sequence"/>
</dbReference>
<dbReference type="EMBL" id="KV442050">
    <property type="protein sequence ID" value="OAQ28200.1"/>
    <property type="molecule type" value="Genomic_DNA"/>
</dbReference>